<dbReference type="InterPro" id="IPR046240">
    <property type="entry name" value="DUF6273"/>
</dbReference>
<protein>
    <recommendedName>
        <fullName evidence="1">DUF6273 domain-containing protein</fullName>
    </recommendedName>
</protein>
<reference evidence="2 5" key="1">
    <citation type="journal article" date="2018" name="Int. J. Syst. Evol. Microbiol.">
        <title>Draft Genome Sequence of Faecalimonas umbilicata JCM 30896T, an Acetate-Producing Bacterium Isolated from Human Feces.</title>
        <authorList>
            <person name="Sakamoto M."/>
            <person name="Ikeyama N."/>
            <person name="Yuki M."/>
            <person name="Ohkuma M."/>
        </authorList>
    </citation>
    <scope>NUCLEOTIDE SEQUENCE [LARGE SCALE GENOMIC DNA]</scope>
    <source>
        <strain evidence="2 5">EGH7</strain>
    </source>
</reference>
<dbReference type="Proteomes" id="UP000702954">
    <property type="component" value="Unassembled WGS sequence"/>
</dbReference>
<dbReference type="Proteomes" id="UP000294613">
    <property type="component" value="Unassembled WGS sequence"/>
</dbReference>
<evidence type="ECO:0000259" key="1">
    <source>
        <dbReference type="Pfam" id="PF19789"/>
    </source>
</evidence>
<organism evidence="3 4">
    <name type="scientific">Faecalimonas umbilicata</name>
    <dbReference type="NCBI Taxonomy" id="1912855"/>
    <lineage>
        <taxon>Bacteria</taxon>
        <taxon>Bacillati</taxon>
        <taxon>Bacillota</taxon>
        <taxon>Clostridia</taxon>
        <taxon>Lachnospirales</taxon>
        <taxon>Lachnospiraceae</taxon>
        <taxon>Faecalimonas</taxon>
    </lineage>
</organism>
<feature type="domain" description="DUF6273" evidence="1">
    <location>
        <begin position="173"/>
        <end position="352"/>
    </location>
</feature>
<gene>
    <name evidence="3" type="ORF">EDD74_1197</name>
    <name evidence="2" type="ORF">FAEUMB_31150</name>
</gene>
<evidence type="ECO:0000313" key="3">
    <source>
        <dbReference type="EMBL" id="TCS66109.1"/>
    </source>
</evidence>
<sequence>MALDIMTDMTLQEILEKVQLQNAYLAAIAGADPGTVTVSGWQSVSEIVRAGLAPKIFKIGDQLICPWTDKATEKAYSWVWDIVHMGQVTLEDGREVPGMYLQAHYLTPFTIQFDHEENERATEPTFSGDYSYYTKNPDGSYKLEEVVVGQQIPAEKEYYHSAIKDPTGNICRYGYSRWSHSAYRQWLNSDSADKGTWWKAQHLGDVAPNELKNRAGFLSGFEQDFLSVIKKVKIRTQLNTITDKEIGTDEETVDLMFLPSKEQLYGTLEGSVYNDEAFEYYKQVAGFEAPNNGNSTGRIKYKLEAQTSADWQRLRSPNRGYSYNTWYCYGAGNLNGHGTAFSSGRCAPACVIA</sequence>
<proteinExistence type="predicted"/>
<comment type="caution">
    <text evidence="3">The sequence shown here is derived from an EMBL/GenBank/DDBJ whole genome shotgun (WGS) entry which is preliminary data.</text>
</comment>
<reference evidence="3 4" key="2">
    <citation type="submission" date="2019-03" db="EMBL/GenBank/DDBJ databases">
        <title>Genomic Encyclopedia of Type Strains, Phase IV (KMG-IV): sequencing the most valuable type-strain genomes for metagenomic binning, comparative biology and taxonomic classification.</title>
        <authorList>
            <person name="Goeker M."/>
        </authorList>
    </citation>
    <scope>NUCLEOTIDE SEQUENCE [LARGE SCALE GENOMIC DNA]</scope>
    <source>
        <strain evidence="3 4">DSM 103426</strain>
    </source>
</reference>
<keyword evidence="5" id="KW-1185">Reference proteome</keyword>
<dbReference type="AlphaFoldDB" id="A0A4R3JIQ7"/>
<evidence type="ECO:0000313" key="2">
    <source>
        <dbReference type="EMBL" id="GBU06574.1"/>
    </source>
</evidence>
<evidence type="ECO:0000313" key="5">
    <source>
        <dbReference type="Proteomes" id="UP000702954"/>
    </source>
</evidence>
<dbReference type="Pfam" id="PF19789">
    <property type="entry name" value="DUF6273"/>
    <property type="match status" value="1"/>
</dbReference>
<dbReference type="RefSeq" id="WP_116442405.1">
    <property type="nucleotide sequence ID" value="NZ_BHEO01000008.1"/>
</dbReference>
<dbReference type="EMBL" id="SLZV01000019">
    <property type="protein sequence ID" value="TCS66109.1"/>
    <property type="molecule type" value="Genomic_DNA"/>
</dbReference>
<dbReference type="EMBL" id="BHEO01000008">
    <property type="protein sequence ID" value="GBU06574.1"/>
    <property type="molecule type" value="Genomic_DNA"/>
</dbReference>
<name>A0A4R3JIQ7_9FIRM</name>
<evidence type="ECO:0000313" key="4">
    <source>
        <dbReference type="Proteomes" id="UP000294613"/>
    </source>
</evidence>
<accession>A0A4R3JIQ7</accession>